<comment type="caution">
    <text evidence="7">Lacks conserved residue(s) required for the propagation of feature annotation.</text>
</comment>
<dbReference type="CDD" id="cd00156">
    <property type="entry name" value="REC"/>
    <property type="match status" value="1"/>
</dbReference>
<dbReference type="PROSITE" id="PS50110">
    <property type="entry name" value="RESPONSE_REGULATORY"/>
    <property type="match status" value="1"/>
</dbReference>
<evidence type="ECO:0000256" key="1">
    <source>
        <dbReference type="ARBA" id="ARBA00000085"/>
    </source>
</evidence>
<keyword evidence="5 14" id="KW-0418">Kinase</keyword>
<dbReference type="HOGENOM" id="CLU_000445_114_58_2"/>
<dbReference type="InterPro" id="IPR000014">
    <property type="entry name" value="PAS"/>
</dbReference>
<dbReference type="InterPro" id="IPR003661">
    <property type="entry name" value="HisK_dim/P_dom"/>
</dbReference>
<dbReference type="AlphaFoldDB" id="A0A1U7EZD6"/>
<dbReference type="EC" id="2.7.13.3" evidence="2"/>
<dbReference type="RefSeq" id="WP_011324261.1">
    <property type="nucleotide sequence ID" value="NC_007426.1"/>
</dbReference>
<evidence type="ECO:0000256" key="3">
    <source>
        <dbReference type="ARBA" id="ARBA00022553"/>
    </source>
</evidence>
<dbReference type="InterPro" id="IPR004358">
    <property type="entry name" value="Sig_transdc_His_kin-like_C"/>
</dbReference>
<dbReference type="CDD" id="cd00082">
    <property type="entry name" value="HisKA"/>
    <property type="match status" value="1"/>
</dbReference>
<dbReference type="SUPFAM" id="SSF55785">
    <property type="entry name" value="PYP-like sensor domain (PAS domain)"/>
    <property type="match status" value="1"/>
</dbReference>
<protein>
    <recommendedName>
        <fullName evidence="2">histidine kinase</fullName>
        <ecNumber evidence="2">2.7.13.3</ecNumber>
    </recommendedName>
</protein>
<dbReference type="InterPro" id="IPR001789">
    <property type="entry name" value="Sig_transdc_resp-reg_receiver"/>
</dbReference>
<dbReference type="SMART" id="SM00065">
    <property type="entry name" value="GAF"/>
    <property type="match status" value="1"/>
</dbReference>
<evidence type="ECO:0000313" key="14">
    <source>
        <dbReference type="EMBL" id="CAI50651.1"/>
    </source>
</evidence>
<dbReference type="EnsemblBacteria" id="CAI50651">
    <property type="protein sequence ID" value="CAI50651"/>
    <property type="gene ID" value="NP_5120A"/>
</dbReference>
<dbReference type="InterPro" id="IPR000700">
    <property type="entry name" value="PAS-assoc_C"/>
</dbReference>
<dbReference type="Proteomes" id="UP000002698">
    <property type="component" value="Chromosome"/>
</dbReference>
<dbReference type="PRINTS" id="PR00344">
    <property type="entry name" value="BCTRLSENSOR"/>
</dbReference>
<dbReference type="SUPFAM" id="SSF47384">
    <property type="entry name" value="Homodimeric domain of signal transducing histidine kinase"/>
    <property type="match status" value="1"/>
</dbReference>
<dbReference type="PANTHER" id="PTHR43711:SF1">
    <property type="entry name" value="HISTIDINE KINASE 1"/>
    <property type="match status" value="1"/>
</dbReference>
<comment type="catalytic activity">
    <reaction evidence="1">
        <text>ATP + protein L-histidine = ADP + protein N-phospho-L-histidine.</text>
        <dbReference type="EC" id="2.7.13.3"/>
    </reaction>
</comment>
<dbReference type="InterPro" id="IPR036890">
    <property type="entry name" value="HATPase_C_sf"/>
</dbReference>
<dbReference type="InterPro" id="IPR029016">
    <property type="entry name" value="GAF-like_dom_sf"/>
</dbReference>
<dbReference type="SMART" id="SM00388">
    <property type="entry name" value="HisKA"/>
    <property type="match status" value="1"/>
</dbReference>
<organism evidence="14 15">
    <name type="scientific">Natronomonas pharaonis (strain ATCC 35678 / DSM 2160 / CIP 103997 / JCM 8858 / NBRC 14720 / NCIMB 2260 / Gabara)</name>
    <name type="common">Halobacterium pharaonis</name>
    <dbReference type="NCBI Taxonomy" id="348780"/>
    <lineage>
        <taxon>Archaea</taxon>
        <taxon>Methanobacteriati</taxon>
        <taxon>Methanobacteriota</taxon>
        <taxon>Stenosarchaea group</taxon>
        <taxon>Halobacteria</taxon>
        <taxon>Halobacteriales</taxon>
        <taxon>Natronomonadaceae</taxon>
        <taxon>Natronomonas</taxon>
    </lineage>
</organism>
<dbReference type="InterPro" id="IPR003594">
    <property type="entry name" value="HATPase_dom"/>
</dbReference>
<evidence type="ECO:0000256" key="7">
    <source>
        <dbReference type="PROSITE-ProRule" id="PRU00169"/>
    </source>
</evidence>
<keyword evidence="15" id="KW-1185">Reference proteome</keyword>
<dbReference type="eggNOG" id="arCOG02388">
    <property type="taxonomic scope" value="Archaea"/>
</dbReference>
<accession>A0A1U7EZD6</accession>
<evidence type="ECO:0000256" key="4">
    <source>
        <dbReference type="ARBA" id="ARBA00022679"/>
    </source>
</evidence>
<dbReference type="SMART" id="SM00448">
    <property type="entry name" value="REC"/>
    <property type="match status" value="1"/>
</dbReference>
<dbReference type="Gene3D" id="3.40.50.2300">
    <property type="match status" value="1"/>
</dbReference>
<dbReference type="Gene3D" id="3.30.450.20">
    <property type="entry name" value="PAS domain"/>
    <property type="match status" value="1"/>
</dbReference>
<dbReference type="NCBIfam" id="TIGR00229">
    <property type="entry name" value="sensory_box"/>
    <property type="match status" value="1"/>
</dbReference>
<dbReference type="Pfam" id="PF02518">
    <property type="entry name" value="HATPase_c"/>
    <property type="match status" value="1"/>
</dbReference>
<dbReference type="STRING" id="348780.NP_5120A"/>
<dbReference type="SMART" id="SM00086">
    <property type="entry name" value="PAC"/>
    <property type="match status" value="1"/>
</dbReference>
<dbReference type="Pfam" id="PF13426">
    <property type="entry name" value="PAS_9"/>
    <property type="match status" value="1"/>
</dbReference>
<feature type="domain" description="Histidine kinase" evidence="10">
    <location>
        <begin position="459"/>
        <end position="649"/>
    </location>
</feature>
<evidence type="ECO:0000256" key="5">
    <source>
        <dbReference type="ARBA" id="ARBA00022777"/>
    </source>
</evidence>
<evidence type="ECO:0000256" key="9">
    <source>
        <dbReference type="SAM" id="MobiDB-lite"/>
    </source>
</evidence>
<dbReference type="EMBL" id="CR936257">
    <property type="protein sequence ID" value="CAI50651.1"/>
    <property type="molecule type" value="Genomic_DNA"/>
</dbReference>
<dbReference type="KEGG" id="nph:NP_5120A"/>
<dbReference type="InterPro" id="IPR035965">
    <property type="entry name" value="PAS-like_dom_sf"/>
</dbReference>
<proteinExistence type="predicted"/>
<dbReference type="SMART" id="SM00091">
    <property type="entry name" value="PAS"/>
    <property type="match status" value="1"/>
</dbReference>
<sequence>MTEQPAVAAASCSSRDGVGSGDRTGAPASQSPLSIVYVATDPDDSVSKRLSDADGLAVETVDSAQAALDYLEAHRVDGVVCRHAPPTLDGLALLSRLDSTLPVVLVAADGSERLASDAIAAGVADYVPLPDDGDPGSAFAERVRSRIRAARDCLPAGHLEGIEAAVEHAADAIVVTDADGTIEYANPAFEDLTGYTRQEAIGHTPRILKSGRQDDAYYEELWDAILSGDVWNEEILNETKDGRRYIAHQTIAPILGDDGDIRKFVGIQRDVTEKRRLETQVQQANEALDRLYDSSAATDNDIETKIQRVLEMGADAFDYPLAYATRIEDDTQEIIAAVGDHEHIQTGATDPLCRTYCRRTIERDEPLVVGDAIEEGWAGDPAFERFGLRCYVGARVVVDGDVVGTVCFGGEKPRDRIVLEIQQSTVKTLAKWLGYELRHHRYERRLRRQNERLETVASVVSHDLRNPLNVARGSLELARETGDDDTFGRVADAHDRMESIIDDTLALVRGGALVEGTSPVSLATVAERCWQHVDTADATLSVDDDTTIEADPDRIDHAFENLFANSVTHAGPDVTVRVGPTADGFYVEDDGPGIPEAEREQIFEQGYTGGNGTGLGLAIVAAVTNAHGWSVSVTESDDGGARFEFDTSG</sequence>
<reference evidence="14 15" key="1">
    <citation type="journal article" date="2005" name="Genome Res.">
        <title>Living with two extremes: conclusions from the genome sequence of Natronomonas pharaonis.</title>
        <authorList>
            <person name="Falb M."/>
            <person name="Pfeiffer F."/>
            <person name="Palm P."/>
            <person name="Rodewald K."/>
            <person name="Hickmann V."/>
            <person name="Tittor J."/>
            <person name="Oesterhelt D."/>
        </authorList>
    </citation>
    <scope>NUCLEOTIDE SEQUENCE [LARGE SCALE GENOMIC DNA]</scope>
    <source>
        <strain evidence="15">ATCC 35678 / DSM 2160 / CIP 103997 / JCM 8858 / NBRC 14720 / NCIMB 2260 / Gabara</strain>
    </source>
</reference>
<dbReference type="Gene3D" id="1.10.287.130">
    <property type="match status" value="1"/>
</dbReference>
<evidence type="ECO:0000259" key="13">
    <source>
        <dbReference type="PROSITE" id="PS50113"/>
    </source>
</evidence>
<evidence type="ECO:0000256" key="6">
    <source>
        <dbReference type="ARBA" id="ARBA00023012"/>
    </source>
</evidence>
<dbReference type="SUPFAM" id="SSF52172">
    <property type="entry name" value="CheY-like"/>
    <property type="match status" value="1"/>
</dbReference>
<feature type="region of interest" description="Disordered" evidence="9">
    <location>
        <begin position="1"/>
        <end position="32"/>
    </location>
</feature>
<keyword evidence="8" id="KW-0175">Coiled coil</keyword>
<keyword evidence="3" id="KW-0597">Phosphoprotein</keyword>
<dbReference type="SMART" id="SM00387">
    <property type="entry name" value="HATPase_c"/>
    <property type="match status" value="1"/>
</dbReference>
<dbReference type="Pfam" id="PF01590">
    <property type="entry name" value="GAF"/>
    <property type="match status" value="1"/>
</dbReference>
<feature type="domain" description="Response regulatory" evidence="11">
    <location>
        <begin position="32"/>
        <end position="144"/>
    </location>
</feature>
<evidence type="ECO:0000259" key="11">
    <source>
        <dbReference type="PROSITE" id="PS50110"/>
    </source>
</evidence>
<keyword evidence="6" id="KW-0902">Two-component regulatory system</keyword>
<dbReference type="PROSITE" id="PS50112">
    <property type="entry name" value="PAS"/>
    <property type="match status" value="1"/>
</dbReference>
<evidence type="ECO:0000259" key="10">
    <source>
        <dbReference type="PROSITE" id="PS50109"/>
    </source>
</evidence>
<evidence type="ECO:0000259" key="12">
    <source>
        <dbReference type="PROSITE" id="PS50112"/>
    </source>
</evidence>
<evidence type="ECO:0000256" key="8">
    <source>
        <dbReference type="SAM" id="Coils"/>
    </source>
</evidence>
<dbReference type="InterPro" id="IPR036097">
    <property type="entry name" value="HisK_dim/P_sf"/>
</dbReference>
<dbReference type="InterPro" id="IPR005467">
    <property type="entry name" value="His_kinase_dom"/>
</dbReference>
<dbReference type="OrthoDB" id="8127at2157"/>
<dbReference type="InterPro" id="IPR050736">
    <property type="entry name" value="Sensor_HK_Regulatory"/>
</dbReference>
<dbReference type="InterPro" id="IPR011006">
    <property type="entry name" value="CheY-like_superfamily"/>
</dbReference>
<dbReference type="Pfam" id="PF00512">
    <property type="entry name" value="HisKA"/>
    <property type="match status" value="1"/>
</dbReference>
<dbReference type="Pfam" id="PF00072">
    <property type="entry name" value="Response_reg"/>
    <property type="match status" value="1"/>
</dbReference>
<keyword evidence="4 14" id="KW-0808">Transferase</keyword>
<dbReference type="Gene3D" id="3.30.565.10">
    <property type="entry name" value="Histidine kinase-like ATPase, C-terminal domain"/>
    <property type="match status" value="1"/>
</dbReference>
<dbReference type="Gene3D" id="3.30.450.40">
    <property type="match status" value="1"/>
</dbReference>
<dbReference type="eggNOG" id="arCOG02369">
    <property type="taxonomic scope" value="Archaea"/>
</dbReference>
<feature type="domain" description="PAC" evidence="13">
    <location>
        <begin position="231"/>
        <end position="283"/>
    </location>
</feature>
<dbReference type="PROSITE" id="PS50113">
    <property type="entry name" value="PAC"/>
    <property type="match status" value="1"/>
</dbReference>
<dbReference type="GeneID" id="3702263"/>
<dbReference type="InterPro" id="IPR003018">
    <property type="entry name" value="GAF"/>
</dbReference>
<evidence type="ECO:0000256" key="2">
    <source>
        <dbReference type="ARBA" id="ARBA00012438"/>
    </source>
</evidence>
<gene>
    <name evidence="14" type="ordered locus">NP_5120A</name>
</gene>
<dbReference type="CDD" id="cd00075">
    <property type="entry name" value="HATPase"/>
    <property type="match status" value="1"/>
</dbReference>
<dbReference type="PANTHER" id="PTHR43711">
    <property type="entry name" value="TWO-COMPONENT HISTIDINE KINASE"/>
    <property type="match status" value="1"/>
</dbReference>
<dbReference type="GO" id="GO:0000155">
    <property type="term" value="F:phosphorelay sensor kinase activity"/>
    <property type="evidence" value="ECO:0007669"/>
    <property type="project" value="InterPro"/>
</dbReference>
<dbReference type="SUPFAM" id="SSF55781">
    <property type="entry name" value="GAF domain-like"/>
    <property type="match status" value="1"/>
</dbReference>
<dbReference type="CDD" id="cd00130">
    <property type="entry name" value="PAS"/>
    <property type="match status" value="1"/>
</dbReference>
<evidence type="ECO:0000313" key="15">
    <source>
        <dbReference type="Proteomes" id="UP000002698"/>
    </source>
</evidence>
<dbReference type="PROSITE" id="PS50109">
    <property type="entry name" value="HIS_KIN"/>
    <property type="match status" value="1"/>
</dbReference>
<dbReference type="SUPFAM" id="SSF55874">
    <property type="entry name" value="ATPase domain of HSP90 chaperone/DNA topoisomerase II/histidine kinase"/>
    <property type="match status" value="1"/>
</dbReference>
<feature type="coiled-coil region" evidence="8">
    <location>
        <begin position="267"/>
        <end position="294"/>
    </location>
</feature>
<name>A0A1U7EZD6_NATPD</name>
<feature type="domain" description="PAS" evidence="12">
    <location>
        <begin position="158"/>
        <end position="204"/>
    </location>
</feature>
<dbReference type="InterPro" id="IPR001610">
    <property type="entry name" value="PAC"/>
</dbReference>